<feature type="transmembrane region" description="Helical" evidence="7">
    <location>
        <begin position="144"/>
        <end position="170"/>
    </location>
</feature>
<dbReference type="SMART" id="SM00382">
    <property type="entry name" value="AAA"/>
    <property type="match status" value="1"/>
</dbReference>
<feature type="domain" description="ABC transmembrane type-1" evidence="9">
    <location>
        <begin position="39"/>
        <end position="320"/>
    </location>
</feature>
<comment type="subcellular location">
    <subcellularLocation>
        <location evidence="1">Cell membrane</location>
        <topology evidence="1">Multi-pass membrane protein</topology>
    </subcellularLocation>
</comment>
<evidence type="ECO:0000313" key="10">
    <source>
        <dbReference type="EMBL" id="HJB27874.1"/>
    </source>
</evidence>
<dbReference type="InterPro" id="IPR003593">
    <property type="entry name" value="AAA+_ATPase"/>
</dbReference>
<accession>A0A9D2LRB1</accession>
<dbReference type="InterPro" id="IPR036640">
    <property type="entry name" value="ABC1_TM_sf"/>
</dbReference>
<evidence type="ECO:0000259" key="8">
    <source>
        <dbReference type="PROSITE" id="PS50893"/>
    </source>
</evidence>
<dbReference type="GO" id="GO:0005886">
    <property type="term" value="C:plasma membrane"/>
    <property type="evidence" value="ECO:0007669"/>
    <property type="project" value="UniProtKB-SubCell"/>
</dbReference>
<dbReference type="Gene3D" id="3.40.50.300">
    <property type="entry name" value="P-loop containing nucleotide triphosphate hydrolases"/>
    <property type="match status" value="1"/>
</dbReference>
<dbReference type="InterPro" id="IPR003439">
    <property type="entry name" value="ABC_transporter-like_ATP-bd"/>
</dbReference>
<dbReference type="InterPro" id="IPR027417">
    <property type="entry name" value="P-loop_NTPase"/>
</dbReference>
<keyword evidence="5 7" id="KW-1133">Transmembrane helix</keyword>
<keyword evidence="3" id="KW-0547">Nucleotide-binding</keyword>
<protein>
    <submittedName>
        <fullName evidence="10">ABC transporter ATP-binding protein/permease</fullName>
    </submittedName>
</protein>
<dbReference type="PANTHER" id="PTHR43394">
    <property type="entry name" value="ATP-DEPENDENT PERMEASE MDL1, MITOCHONDRIAL"/>
    <property type="match status" value="1"/>
</dbReference>
<evidence type="ECO:0000256" key="4">
    <source>
        <dbReference type="ARBA" id="ARBA00022840"/>
    </source>
</evidence>
<dbReference type="EMBL" id="DWYZ01000076">
    <property type="protein sequence ID" value="HJB27874.1"/>
    <property type="molecule type" value="Genomic_DNA"/>
</dbReference>
<evidence type="ECO:0000256" key="3">
    <source>
        <dbReference type="ARBA" id="ARBA00022741"/>
    </source>
</evidence>
<reference evidence="10" key="1">
    <citation type="journal article" date="2021" name="PeerJ">
        <title>Extensive microbial diversity within the chicken gut microbiome revealed by metagenomics and culture.</title>
        <authorList>
            <person name="Gilroy R."/>
            <person name="Ravi A."/>
            <person name="Getino M."/>
            <person name="Pursley I."/>
            <person name="Horton D.L."/>
            <person name="Alikhan N.F."/>
            <person name="Baker D."/>
            <person name="Gharbi K."/>
            <person name="Hall N."/>
            <person name="Watson M."/>
            <person name="Adriaenssens E.M."/>
            <person name="Foster-Nyarko E."/>
            <person name="Jarju S."/>
            <person name="Secka A."/>
            <person name="Antonio M."/>
            <person name="Oren A."/>
            <person name="Chaudhuri R.R."/>
            <person name="La Ragione R."/>
            <person name="Hildebrand F."/>
            <person name="Pallen M.J."/>
        </authorList>
    </citation>
    <scope>NUCLEOTIDE SEQUENCE</scope>
    <source>
        <strain evidence="10">ChiSjej1B19-5720</strain>
    </source>
</reference>
<evidence type="ECO:0000256" key="7">
    <source>
        <dbReference type="SAM" id="Phobius"/>
    </source>
</evidence>
<dbReference type="InterPro" id="IPR011527">
    <property type="entry name" value="ABC1_TM_dom"/>
</dbReference>
<proteinExistence type="predicted"/>
<feature type="transmembrane region" description="Helical" evidence="7">
    <location>
        <begin position="79"/>
        <end position="99"/>
    </location>
</feature>
<dbReference type="PROSITE" id="PS50929">
    <property type="entry name" value="ABC_TM1F"/>
    <property type="match status" value="1"/>
</dbReference>
<dbReference type="Proteomes" id="UP000823842">
    <property type="component" value="Unassembled WGS sequence"/>
</dbReference>
<evidence type="ECO:0000256" key="5">
    <source>
        <dbReference type="ARBA" id="ARBA00022989"/>
    </source>
</evidence>
<reference evidence="10" key="2">
    <citation type="submission" date="2021-04" db="EMBL/GenBank/DDBJ databases">
        <authorList>
            <person name="Gilroy R."/>
        </authorList>
    </citation>
    <scope>NUCLEOTIDE SEQUENCE</scope>
    <source>
        <strain evidence="10">ChiSjej1B19-5720</strain>
    </source>
</reference>
<dbReference type="SUPFAM" id="SSF52540">
    <property type="entry name" value="P-loop containing nucleoside triphosphate hydrolases"/>
    <property type="match status" value="1"/>
</dbReference>
<comment type="caution">
    <text evidence="10">The sequence shown here is derived from an EMBL/GenBank/DDBJ whole genome shotgun (WGS) entry which is preliminary data.</text>
</comment>
<keyword evidence="4 10" id="KW-0067">ATP-binding</keyword>
<evidence type="ECO:0000256" key="6">
    <source>
        <dbReference type="ARBA" id="ARBA00023136"/>
    </source>
</evidence>
<evidence type="ECO:0000259" key="9">
    <source>
        <dbReference type="PROSITE" id="PS50929"/>
    </source>
</evidence>
<sequence length="586" mass="65346">MKKDYSYKAQKRNKFRDKFYDASLPWLWRVTGKYKGCVAVLLVLQIIFGVCGVVFAMLFRDLIDGAVAGDFRRFSKTAILLVALEFGELLLSVFARFMSEWTSSSLENRFKERLFSSLLHKDYAAVTALHSGEWLTRLTSDAGVVTNGVIGIFPGLAGMAARLTGALIALYYMEPAFFYVIIPAGILILLITSVFRGRLKRLHKKIQEANGAVVSFLQERLESLMIIRVFSMEKQTCEEAAKKMEQHKTARLKRNHFSNLCNTGFGLAMDGGYLFGAIYCGYGILKGTMSYGTFTAILQLVGQVQSRVAGISGIVPQYYAMMASAERLMEAEAYADDGNENPVDGTEISRFYREEFQGIGVREAAFSYRASGKGEAGMEETSVIENFNLYIPKGEYAAFTGHSGCGKSTLLKLLMCLYPLDKGERYLKTKKDGREAEIPLTASWRGLFAYVPQGNQLMSGTIREIVSFGDPEGMRQEERLREALKIACADEFVSALEKGIDTMLGERGCGLSEGQIQRIAIARAIFSDRPVLILDESTSSLDEMTEQKLLANLREMTDKTVLIITHRPAVLRICDREIVMAGKRIE</sequence>
<feature type="transmembrane region" description="Helical" evidence="7">
    <location>
        <begin position="176"/>
        <end position="195"/>
    </location>
</feature>
<dbReference type="CDD" id="cd07346">
    <property type="entry name" value="ABC_6TM_exporters"/>
    <property type="match status" value="1"/>
</dbReference>
<dbReference type="Pfam" id="PF00664">
    <property type="entry name" value="ABC_membrane"/>
    <property type="match status" value="1"/>
</dbReference>
<gene>
    <name evidence="10" type="ORF">IAA06_03665</name>
</gene>
<organism evidence="10 11">
    <name type="scientific">Candidatus Blautia faecavium</name>
    <dbReference type="NCBI Taxonomy" id="2838487"/>
    <lineage>
        <taxon>Bacteria</taxon>
        <taxon>Bacillati</taxon>
        <taxon>Bacillota</taxon>
        <taxon>Clostridia</taxon>
        <taxon>Lachnospirales</taxon>
        <taxon>Lachnospiraceae</taxon>
        <taxon>Blautia</taxon>
    </lineage>
</organism>
<feature type="domain" description="ABC transporter" evidence="8">
    <location>
        <begin position="361"/>
        <end position="586"/>
    </location>
</feature>
<dbReference type="GO" id="GO:0005524">
    <property type="term" value="F:ATP binding"/>
    <property type="evidence" value="ECO:0007669"/>
    <property type="project" value="UniProtKB-KW"/>
</dbReference>
<evidence type="ECO:0000256" key="2">
    <source>
        <dbReference type="ARBA" id="ARBA00022692"/>
    </source>
</evidence>
<feature type="transmembrane region" description="Helical" evidence="7">
    <location>
        <begin position="37"/>
        <end position="59"/>
    </location>
</feature>
<dbReference type="Gene3D" id="1.20.1560.10">
    <property type="entry name" value="ABC transporter type 1, transmembrane domain"/>
    <property type="match status" value="1"/>
</dbReference>
<keyword evidence="6 7" id="KW-0472">Membrane</keyword>
<dbReference type="SUPFAM" id="SSF90123">
    <property type="entry name" value="ABC transporter transmembrane region"/>
    <property type="match status" value="1"/>
</dbReference>
<evidence type="ECO:0000256" key="1">
    <source>
        <dbReference type="ARBA" id="ARBA00004651"/>
    </source>
</evidence>
<keyword evidence="2 7" id="KW-0812">Transmembrane</keyword>
<evidence type="ECO:0000313" key="11">
    <source>
        <dbReference type="Proteomes" id="UP000823842"/>
    </source>
</evidence>
<dbReference type="PANTHER" id="PTHR43394:SF1">
    <property type="entry name" value="ATP-BINDING CASSETTE SUB-FAMILY B MEMBER 10, MITOCHONDRIAL"/>
    <property type="match status" value="1"/>
</dbReference>
<dbReference type="GO" id="GO:0015421">
    <property type="term" value="F:ABC-type oligopeptide transporter activity"/>
    <property type="evidence" value="ECO:0007669"/>
    <property type="project" value="TreeGrafter"/>
</dbReference>
<dbReference type="Pfam" id="PF00005">
    <property type="entry name" value="ABC_tran"/>
    <property type="match status" value="1"/>
</dbReference>
<name>A0A9D2LRB1_9FIRM</name>
<dbReference type="GO" id="GO:0016887">
    <property type="term" value="F:ATP hydrolysis activity"/>
    <property type="evidence" value="ECO:0007669"/>
    <property type="project" value="InterPro"/>
</dbReference>
<dbReference type="InterPro" id="IPR039421">
    <property type="entry name" value="Type_1_exporter"/>
</dbReference>
<dbReference type="AlphaFoldDB" id="A0A9D2LRB1"/>
<dbReference type="PROSITE" id="PS50893">
    <property type="entry name" value="ABC_TRANSPORTER_2"/>
    <property type="match status" value="1"/>
</dbReference>